<protein>
    <submittedName>
        <fullName evidence="4">Uncharacterized protein</fullName>
    </submittedName>
</protein>
<proteinExistence type="inferred from homology"/>
<evidence type="ECO:0000256" key="1">
    <source>
        <dbReference type="ARBA" id="ARBA00009986"/>
    </source>
</evidence>
<comment type="similarity">
    <text evidence="1">Belongs to the aldehyde dehydrogenase family.</text>
</comment>
<dbReference type="Proteomes" id="UP000327013">
    <property type="component" value="Unassembled WGS sequence"/>
</dbReference>
<dbReference type="OrthoDB" id="1697329at2759"/>
<evidence type="ECO:0000313" key="5">
    <source>
        <dbReference type="Proteomes" id="UP000327013"/>
    </source>
</evidence>
<dbReference type="AlphaFoldDB" id="A0A5N6L623"/>
<dbReference type="GO" id="GO:0010133">
    <property type="term" value="P:L-proline catabolic process to L-glutamate"/>
    <property type="evidence" value="ECO:0007669"/>
    <property type="project" value="TreeGrafter"/>
</dbReference>
<dbReference type="GO" id="GO:0005739">
    <property type="term" value="C:mitochondrion"/>
    <property type="evidence" value="ECO:0007669"/>
    <property type="project" value="TreeGrafter"/>
</dbReference>
<evidence type="ECO:0000313" key="4">
    <source>
        <dbReference type="EMBL" id="KAB9334811.1"/>
    </source>
</evidence>
<accession>A0A5N6L623</accession>
<evidence type="ECO:0000256" key="3">
    <source>
        <dbReference type="ARBA" id="ARBA00023027"/>
    </source>
</evidence>
<dbReference type="EMBL" id="VIBQ01000194">
    <property type="protein sequence ID" value="KAB9334811.1"/>
    <property type="molecule type" value="Genomic_DNA"/>
</dbReference>
<gene>
    <name evidence="4" type="ORF">FH972_027025</name>
</gene>
<sequence>MLVQIWRSIHSIPFATVDVGEISGSQPAEVHNLSRSPPLVQGKWKGSSSWNTLLDPLNGEPFIKVAEVDETGLRPFIESLSKCPKPGLHNPFKEPERYLLFGDISAKGSPHAFPSKGLRYGSIIPDAPGIRTSVGLVYFLACCLTCCHTNEEQQVPPGLLTGIGFNFSAQTW</sequence>
<dbReference type="PANTHER" id="PTHR43521">
    <property type="entry name" value="ALPHA-AMINOADIPIC SEMIALDEHYDE DEHYDROGENASE"/>
    <property type="match status" value="1"/>
</dbReference>
<reference evidence="4 5" key="1">
    <citation type="submission" date="2019-06" db="EMBL/GenBank/DDBJ databases">
        <title>A chromosomal-level reference genome of Carpinus fangiana (Coryloideae, Betulaceae).</title>
        <authorList>
            <person name="Yang X."/>
            <person name="Wang Z."/>
            <person name="Zhang L."/>
            <person name="Hao G."/>
            <person name="Liu J."/>
            <person name="Yang Y."/>
        </authorList>
    </citation>
    <scope>NUCLEOTIDE SEQUENCE [LARGE SCALE GENOMIC DNA]</scope>
    <source>
        <strain evidence="4">Cfa_2016G</strain>
        <tissue evidence="4">Leaf</tissue>
    </source>
</reference>
<dbReference type="GO" id="GO:0004029">
    <property type="term" value="F:aldehyde dehydrogenase (NAD+) activity"/>
    <property type="evidence" value="ECO:0007669"/>
    <property type="project" value="InterPro"/>
</dbReference>
<keyword evidence="3" id="KW-0520">NAD</keyword>
<keyword evidence="5" id="KW-1185">Reference proteome</keyword>
<evidence type="ECO:0000256" key="2">
    <source>
        <dbReference type="ARBA" id="ARBA00023002"/>
    </source>
</evidence>
<name>A0A5N6L623_9ROSI</name>
<dbReference type="GO" id="GO:0003842">
    <property type="term" value="F:L-glutamate gamma-semialdehyde dehydrogenase activity"/>
    <property type="evidence" value="ECO:0007669"/>
    <property type="project" value="TreeGrafter"/>
</dbReference>
<dbReference type="InterPro" id="IPR044638">
    <property type="entry name" value="ALDH7A1-like"/>
</dbReference>
<dbReference type="PANTHER" id="PTHR43521:SF7">
    <property type="entry name" value="DELTA-1-PYRROLINE-5-CARBOXYLATE DEHYDROGENASE 12A1, MITOCHONDRIAL"/>
    <property type="match status" value="1"/>
</dbReference>
<organism evidence="4 5">
    <name type="scientific">Carpinus fangiana</name>
    <dbReference type="NCBI Taxonomy" id="176857"/>
    <lineage>
        <taxon>Eukaryota</taxon>
        <taxon>Viridiplantae</taxon>
        <taxon>Streptophyta</taxon>
        <taxon>Embryophyta</taxon>
        <taxon>Tracheophyta</taxon>
        <taxon>Spermatophyta</taxon>
        <taxon>Magnoliopsida</taxon>
        <taxon>eudicotyledons</taxon>
        <taxon>Gunneridae</taxon>
        <taxon>Pentapetalae</taxon>
        <taxon>rosids</taxon>
        <taxon>fabids</taxon>
        <taxon>Fagales</taxon>
        <taxon>Betulaceae</taxon>
        <taxon>Carpinus</taxon>
    </lineage>
</organism>
<comment type="caution">
    <text evidence="4">The sequence shown here is derived from an EMBL/GenBank/DDBJ whole genome shotgun (WGS) entry which is preliminary data.</text>
</comment>
<keyword evidence="2" id="KW-0560">Oxidoreductase</keyword>